<dbReference type="SMART" id="SM00822">
    <property type="entry name" value="PKS_KR"/>
    <property type="match status" value="1"/>
</dbReference>
<comment type="similarity">
    <text evidence="1">Belongs to the short-chain dehydrogenases/reductases (SDR) family.</text>
</comment>
<dbReference type="InterPro" id="IPR036291">
    <property type="entry name" value="NAD(P)-bd_dom_sf"/>
</dbReference>
<organism evidence="4 5">
    <name type="scientific">Candidatus Anaerobiospirillum merdipullorum</name>
    <dbReference type="NCBI Taxonomy" id="2838450"/>
    <lineage>
        <taxon>Bacteria</taxon>
        <taxon>Pseudomonadati</taxon>
        <taxon>Pseudomonadota</taxon>
        <taxon>Gammaproteobacteria</taxon>
        <taxon>Aeromonadales</taxon>
        <taxon>Succinivibrionaceae</taxon>
        <taxon>Anaerobiospirillum</taxon>
    </lineage>
</organism>
<evidence type="ECO:0000313" key="5">
    <source>
        <dbReference type="Proteomes" id="UP000824150"/>
    </source>
</evidence>
<evidence type="ECO:0000313" key="4">
    <source>
        <dbReference type="EMBL" id="MBU3827378.1"/>
    </source>
</evidence>
<dbReference type="Pfam" id="PF13561">
    <property type="entry name" value="adh_short_C2"/>
    <property type="match status" value="1"/>
</dbReference>
<sequence>MFASLADKTVFITGASHGIGLAMANTFAKEGCALALCARNFSKVQSVVEKLKEQGANAIALQCDVRFKEDLLEAVDACAQKFGSIDILCSNAGIFPQTPLEQISEEEYDAVMDTNVKGTFFAVQACVPYMKKRHWGRVILTSSITGPNTGYPGWAHYGASKAAQLGFMHTAALELAPFGITVNAVSPGNVISEGLQALGDDYVAQMNASVPRGQMGTTEDIANAALFLASHEASYINGHNLIIDGAQIWPESSGALEAIRSIAKD</sequence>
<dbReference type="NCBIfam" id="NF009468">
    <property type="entry name" value="PRK12826.1-4"/>
    <property type="match status" value="1"/>
</dbReference>
<dbReference type="InterPro" id="IPR057326">
    <property type="entry name" value="KR_dom"/>
</dbReference>
<gene>
    <name evidence="4" type="primary">fabG</name>
    <name evidence="4" type="ORF">IAA31_07840</name>
</gene>
<evidence type="ECO:0000259" key="3">
    <source>
        <dbReference type="SMART" id="SM00822"/>
    </source>
</evidence>
<feature type="domain" description="Ketoreductase" evidence="3">
    <location>
        <begin position="8"/>
        <end position="188"/>
    </location>
</feature>
<dbReference type="PRINTS" id="PR00081">
    <property type="entry name" value="GDHRDH"/>
</dbReference>
<dbReference type="SUPFAM" id="SSF51735">
    <property type="entry name" value="NAD(P)-binding Rossmann-fold domains"/>
    <property type="match status" value="1"/>
</dbReference>
<dbReference type="PANTHER" id="PTHR42760">
    <property type="entry name" value="SHORT-CHAIN DEHYDROGENASES/REDUCTASES FAMILY MEMBER"/>
    <property type="match status" value="1"/>
</dbReference>
<reference evidence="4" key="2">
    <citation type="submission" date="2021-04" db="EMBL/GenBank/DDBJ databases">
        <authorList>
            <person name="Gilroy R."/>
        </authorList>
    </citation>
    <scope>NUCLEOTIDE SEQUENCE</scope>
    <source>
        <strain evidence="4">687</strain>
    </source>
</reference>
<dbReference type="CDD" id="cd05233">
    <property type="entry name" value="SDR_c"/>
    <property type="match status" value="1"/>
</dbReference>
<evidence type="ECO:0000256" key="1">
    <source>
        <dbReference type="ARBA" id="ARBA00006484"/>
    </source>
</evidence>
<dbReference type="FunFam" id="3.40.50.720:FF:000084">
    <property type="entry name" value="Short-chain dehydrogenase reductase"/>
    <property type="match status" value="1"/>
</dbReference>
<name>A0A9E2KPN6_9GAMM</name>
<dbReference type="Gene3D" id="3.40.50.720">
    <property type="entry name" value="NAD(P)-binding Rossmann-like Domain"/>
    <property type="match status" value="1"/>
</dbReference>
<dbReference type="EMBL" id="JAHLFG010000086">
    <property type="protein sequence ID" value="MBU3827378.1"/>
    <property type="molecule type" value="Genomic_DNA"/>
</dbReference>
<dbReference type="AlphaFoldDB" id="A0A9E2KPN6"/>
<evidence type="ECO:0000256" key="2">
    <source>
        <dbReference type="ARBA" id="ARBA00023002"/>
    </source>
</evidence>
<dbReference type="NCBIfam" id="NF005559">
    <property type="entry name" value="PRK07231.1"/>
    <property type="match status" value="1"/>
</dbReference>
<dbReference type="NCBIfam" id="NF004202">
    <property type="entry name" value="PRK05653.2-2"/>
    <property type="match status" value="1"/>
</dbReference>
<keyword evidence="2 4" id="KW-0560">Oxidoreductase</keyword>
<dbReference type="Proteomes" id="UP000824150">
    <property type="component" value="Unassembled WGS sequence"/>
</dbReference>
<dbReference type="InterPro" id="IPR002347">
    <property type="entry name" value="SDR_fam"/>
</dbReference>
<dbReference type="EC" id="1.1.1.100" evidence="4"/>
<comment type="caution">
    <text evidence="4">The sequence shown here is derived from an EMBL/GenBank/DDBJ whole genome shotgun (WGS) entry which is preliminary data.</text>
</comment>
<proteinExistence type="inferred from homology"/>
<dbReference type="PANTHER" id="PTHR42760:SF133">
    <property type="entry name" value="3-OXOACYL-[ACYL-CARRIER-PROTEIN] REDUCTASE"/>
    <property type="match status" value="1"/>
</dbReference>
<reference evidence="4" key="1">
    <citation type="journal article" date="2021" name="PeerJ">
        <title>Extensive microbial diversity within the chicken gut microbiome revealed by metagenomics and culture.</title>
        <authorList>
            <person name="Gilroy R."/>
            <person name="Ravi A."/>
            <person name="Getino M."/>
            <person name="Pursley I."/>
            <person name="Horton D.L."/>
            <person name="Alikhan N.F."/>
            <person name="Baker D."/>
            <person name="Gharbi K."/>
            <person name="Hall N."/>
            <person name="Watson M."/>
            <person name="Adriaenssens E.M."/>
            <person name="Foster-Nyarko E."/>
            <person name="Jarju S."/>
            <person name="Secka A."/>
            <person name="Antonio M."/>
            <person name="Oren A."/>
            <person name="Chaudhuri R.R."/>
            <person name="La Ragione R."/>
            <person name="Hildebrand F."/>
            <person name="Pallen M.J."/>
        </authorList>
    </citation>
    <scope>NUCLEOTIDE SEQUENCE</scope>
    <source>
        <strain evidence="4">687</strain>
    </source>
</reference>
<protein>
    <submittedName>
        <fullName evidence="4">3-oxoacyl-ACP reductase FabG</fullName>
        <ecNumber evidence="4">1.1.1.100</ecNumber>
    </submittedName>
</protein>
<dbReference type="PRINTS" id="PR00080">
    <property type="entry name" value="SDRFAMILY"/>
</dbReference>
<dbReference type="GO" id="GO:0004316">
    <property type="term" value="F:3-oxoacyl-[acyl-carrier-protein] reductase (NADPH) activity"/>
    <property type="evidence" value="ECO:0007669"/>
    <property type="project" value="UniProtKB-EC"/>
</dbReference>
<accession>A0A9E2KPN6</accession>